<keyword evidence="1" id="KW-0732">Signal</keyword>
<protein>
    <recommendedName>
        <fullName evidence="4">Secreted protein</fullName>
    </recommendedName>
</protein>
<evidence type="ECO:0008006" key="4">
    <source>
        <dbReference type="Google" id="ProtNLM"/>
    </source>
</evidence>
<gene>
    <name evidence="2" type="ORF">P43SY_002833</name>
</gene>
<sequence>MIREAMTPMLRVFKLKLSLSLSVALLLALLSATSVVPRVAADDGCYEDALVCPNGVVLQRDPQLNCEFPPCPT</sequence>
<dbReference type="Proteomes" id="UP001209570">
    <property type="component" value="Unassembled WGS sequence"/>
</dbReference>
<evidence type="ECO:0000313" key="2">
    <source>
        <dbReference type="EMBL" id="KAJ0408954.1"/>
    </source>
</evidence>
<dbReference type="EMBL" id="JAKCXM010000007">
    <property type="protein sequence ID" value="KAJ0408954.1"/>
    <property type="molecule type" value="Genomic_DNA"/>
</dbReference>
<evidence type="ECO:0000313" key="3">
    <source>
        <dbReference type="Proteomes" id="UP001209570"/>
    </source>
</evidence>
<organism evidence="2 3">
    <name type="scientific">Pythium insidiosum</name>
    <name type="common">Pythiosis disease agent</name>
    <dbReference type="NCBI Taxonomy" id="114742"/>
    <lineage>
        <taxon>Eukaryota</taxon>
        <taxon>Sar</taxon>
        <taxon>Stramenopiles</taxon>
        <taxon>Oomycota</taxon>
        <taxon>Peronosporomycetes</taxon>
        <taxon>Pythiales</taxon>
        <taxon>Pythiaceae</taxon>
        <taxon>Pythium</taxon>
    </lineage>
</organism>
<reference evidence="2" key="1">
    <citation type="submission" date="2021-12" db="EMBL/GenBank/DDBJ databases">
        <title>Prjna785345.</title>
        <authorList>
            <person name="Rujirawat T."/>
            <person name="Krajaejun T."/>
        </authorList>
    </citation>
    <scope>NUCLEOTIDE SEQUENCE</scope>
    <source>
        <strain evidence="2">Pi057C3</strain>
    </source>
</reference>
<feature type="chain" id="PRO_5042038055" description="Secreted protein" evidence="1">
    <location>
        <begin position="42"/>
        <end position="73"/>
    </location>
</feature>
<proteinExistence type="predicted"/>
<name>A0AAD5M8Z7_PYTIN</name>
<dbReference type="AlphaFoldDB" id="A0AAD5M8Z7"/>
<keyword evidence="3" id="KW-1185">Reference proteome</keyword>
<comment type="caution">
    <text evidence="2">The sequence shown here is derived from an EMBL/GenBank/DDBJ whole genome shotgun (WGS) entry which is preliminary data.</text>
</comment>
<evidence type="ECO:0000256" key="1">
    <source>
        <dbReference type="SAM" id="SignalP"/>
    </source>
</evidence>
<feature type="signal peptide" evidence="1">
    <location>
        <begin position="1"/>
        <end position="41"/>
    </location>
</feature>
<accession>A0AAD5M8Z7</accession>